<feature type="transmembrane region" description="Helical" evidence="6">
    <location>
        <begin position="275"/>
        <end position="297"/>
    </location>
</feature>
<keyword evidence="4 6" id="KW-1133">Transmembrane helix</keyword>
<dbReference type="AlphaFoldDB" id="A0A843AA09"/>
<protein>
    <submittedName>
        <fullName evidence="7">APC family permease</fullName>
    </submittedName>
</protein>
<dbReference type="GO" id="GO:0022857">
    <property type="term" value="F:transmembrane transporter activity"/>
    <property type="evidence" value="ECO:0007669"/>
    <property type="project" value="InterPro"/>
</dbReference>
<evidence type="ECO:0000256" key="6">
    <source>
        <dbReference type="SAM" id="Phobius"/>
    </source>
</evidence>
<name>A0A843AA09_9CREN</name>
<reference evidence="7" key="1">
    <citation type="submission" date="2020-10" db="EMBL/GenBank/DDBJ databases">
        <title>Fervidococcus fontis strain 3639Fd - the first crenarchaeon capable of growth on lipids.</title>
        <authorList>
            <person name="Kochetkova T.V."/>
            <person name="Elcheninov A.G."/>
            <person name="Toschakov S.V."/>
            <person name="Kublanov I.V."/>
        </authorList>
    </citation>
    <scope>NUCLEOTIDE SEQUENCE</scope>
    <source>
        <strain evidence="7">3639Fd</strain>
    </source>
</reference>
<evidence type="ECO:0000256" key="4">
    <source>
        <dbReference type="ARBA" id="ARBA00022989"/>
    </source>
</evidence>
<evidence type="ECO:0000256" key="2">
    <source>
        <dbReference type="ARBA" id="ARBA00022475"/>
    </source>
</evidence>
<feature type="transmembrane region" description="Helical" evidence="6">
    <location>
        <begin position="154"/>
        <end position="173"/>
    </location>
</feature>
<dbReference type="Pfam" id="PF13520">
    <property type="entry name" value="AA_permease_2"/>
    <property type="match status" value="1"/>
</dbReference>
<evidence type="ECO:0000256" key="5">
    <source>
        <dbReference type="ARBA" id="ARBA00023136"/>
    </source>
</evidence>
<dbReference type="EMBL" id="JADEZV010000006">
    <property type="protein sequence ID" value="MBE9391723.1"/>
    <property type="molecule type" value="Genomic_DNA"/>
</dbReference>
<keyword evidence="2" id="KW-1003">Cell membrane</keyword>
<feature type="transmembrane region" description="Helical" evidence="6">
    <location>
        <begin position="45"/>
        <end position="66"/>
    </location>
</feature>
<dbReference type="InterPro" id="IPR002293">
    <property type="entry name" value="AA/rel_permease1"/>
</dbReference>
<dbReference type="PIRSF" id="PIRSF006060">
    <property type="entry name" value="AA_transporter"/>
    <property type="match status" value="1"/>
</dbReference>
<sequence length="447" mass="48990">MADSHGLKRQVGWFVSASLVLGTLGSNGLFGNYPVTYRIAGPAASFVWIVTMIFGGFLAMTLAYDFTIWPDKAGSEYAPVRIALGKYLGGLTAWGFYVSWGTAATIGTLITGWYIWPTNTTYQTIFTGVTVTVFFIINYFGIKFAGLAEVIMTLLRIVPTIFVGLVAIPYVNLSNFHPFWVASSEIPGASANSLYGMFMLFLAASLYSTWSTYATDIFASIVPEMKDPEKNVPRAGLASTLIPLLFVSLITITGIGVLGSDLGTGEAPLFEYSRIVLGGVGLALMWTALISGTLTNANVAMIGGSRVLYQMAVEGDIPKIFAKTNKYGVPIIGLIFTYIINIAMLLYTPIYAILVAMFQVPYMLTIFLLSVANLKIRATKEWHEKAAWKAPWWLIIGFFIIGVLSLMYCWAYGILFGWHDIILGAASEVVMLVLLAIPDIMKRREKK</sequence>
<feature type="transmembrane region" description="Helical" evidence="6">
    <location>
        <begin position="12"/>
        <end position="33"/>
    </location>
</feature>
<feature type="transmembrane region" description="Helical" evidence="6">
    <location>
        <begin position="327"/>
        <end position="344"/>
    </location>
</feature>
<evidence type="ECO:0000313" key="7">
    <source>
        <dbReference type="EMBL" id="MBE9391723.1"/>
    </source>
</evidence>
<feature type="transmembrane region" description="Helical" evidence="6">
    <location>
        <begin position="392"/>
        <end position="415"/>
    </location>
</feature>
<feature type="transmembrane region" description="Helical" evidence="6">
    <location>
        <begin position="235"/>
        <end position="255"/>
    </location>
</feature>
<dbReference type="Proteomes" id="UP000652307">
    <property type="component" value="Unassembled WGS sequence"/>
</dbReference>
<feature type="transmembrane region" description="Helical" evidence="6">
    <location>
        <begin position="421"/>
        <end position="441"/>
    </location>
</feature>
<feature type="transmembrane region" description="Helical" evidence="6">
    <location>
        <begin position="122"/>
        <end position="142"/>
    </location>
</feature>
<dbReference type="InterPro" id="IPR050367">
    <property type="entry name" value="APC_superfamily"/>
</dbReference>
<accession>A0A843AA09</accession>
<keyword evidence="5 6" id="KW-0472">Membrane</keyword>
<gene>
    <name evidence="7" type="ORF">IOK49_06550</name>
</gene>
<organism evidence="7 8">
    <name type="scientific">Fervidicoccus fontis</name>
    <dbReference type="NCBI Taxonomy" id="683846"/>
    <lineage>
        <taxon>Archaea</taxon>
        <taxon>Thermoproteota</taxon>
        <taxon>Thermoprotei</taxon>
        <taxon>Fervidicoccales</taxon>
        <taxon>Fervidicoccaceae</taxon>
        <taxon>Fervidicoccus</taxon>
    </lineage>
</organism>
<dbReference type="PANTHER" id="PTHR42770">
    <property type="entry name" value="AMINO ACID TRANSPORTER-RELATED"/>
    <property type="match status" value="1"/>
</dbReference>
<dbReference type="RefSeq" id="WP_193804093.1">
    <property type="nucleotide sequence ID" value="NZ_JADEZV010000006.1"/>
</dbReference>
<feature type="transmembrane region" description="Helical" evidence="6">
    <location>
        <begin position="350"/>
        <end position="371"/>
    </location>
</feature>
<feature type="transmembrane region" description="Helical" evidence="6">
    <location>
        <begin position="193"/>
        <end position="214"/>
    </location>
</feature>
<dbReference type="GO" id="GO:0005886">
    <property type="term" value="C:plasma membrane"/>
    <property type="evidence" value="ECO:0007669"/>
    <property type="project" value="UniProtKB-SubCell"/>
</dbReference>
<feature type="transmembrane region" description="Helical" evidence="6">
    <location>
        <begin position="87"/>
        <end position="116"/>
    </location>
</feature>
<dbReference type="PANTHER" id="PTHR42770:SF7">
    <property type="entry name" value="MEMBRANE PROTEIN"/>
    <property type="match status" value="1"/>
</dbReference>
<proteinExistence type="predicted"/>
<evidence type="ECO:0000313" key="8">
    <source>
        <dbReference type="Proteomes" id="UP000652307"/>
    </source>
</evidence>
<dbReference type="Gene3D" id="1.20.1740.10">
    <property type="entry name" value="Amino acid/polyamine transporter I"/>
    <property type="match status" value="1"/>
</dbReference>
<evidence type="ECO:0000256" key="3">
    <source>
        <dbReference type="ARBA" id="ARBA00022692"/>
    </source>
</evidence>
<comment type="subcellular location">
    <subcellularLocation>
        <location evidence="1">Cell membrane</location>
        <topology evidence="1">Multi-pass membrane protein</topology>
    </subcellularLocation>
</comment>
<keyword evidence="3 6" id="KW-0812">Transmembrane</keyword>
<comment type="caution">
    <text evidence="7">The sequence shown here is derived from an EMBL/GenBank/DDBJ whole genome shotgun (WGS) entry which is preliminary data.</text>
</comment>
<evidence type="ECO:0000256" key="1">
    <source>
        <dbReference type="ARBA" id="ARBA00004651"/>
    </source>
</evidence>